<dbReference type="AlphaFoldDB" id="A0AAV5WSA7"/>
<sequence length="67" mass="7358">LLEVGVLAEMLVDELGGQRLIGSLGNDALLVEHSEDTHRLFDELDTSLEIETEVNEDPVDTLTLVLL</sequence>
<feature type="non-terminal residue" evidence="1">
    <location>
        <position position="67"/>
    </location>
</feature>
<gene>
    <name evidence="1" type="ORF">PFISCL1PPCAC_23919</name>
</gene>
<accession>A0AAV5WSA7</accession>
<name>A0AAV5WSA7_9BILA</name>
<proteinExistence type="predicted"/>
<keyword evidence="2" id="KW-1185">Reference proteome</keyword>
<dbReference type="Proteomes" id="UP001432322">
    <property type="component" value="Unassembled WGS sequence"/>
</dbReference>
<organism evidence="1 2">
    <name type="scientific">Pristionchus fissidentatus</name>
    <dbReference type="NCBI Taxonomy" id="1538716"/>
    <lineage>
        <taxon>Eukaryota</taxon>
        <taxon>Metazoa</taxon>
        <taxon>Ecdysozoa</taxon>
        <taxon>Nematoda</taxon>
        <taxon>Chromadorea</taxon>
        <taxon>Rhabditida</taxon>
        <taxon>Rhabditina</taxon>
        <taxon>Diplogasteromorpha</taxon>
        <taxon>Diplogasteroidea</taxon>
        <taxon>Neodiplogasteridae</taxon>
        <taxon>Pristionchus</taxon>
    </lineage>
</organism>
<feature type="non-terminal residue" evidence="1">
    <location>
        <position position="1"/>
    </location>
</feature>
<evidence type="ECO:0000313" key="2">
    <source>
        <dbReference type="Proteomes" id="UP001432322"/>
    </source>
</evidence>
<reference evidence="1" key="1">
    <citation type="submission" date="2023-10" db="EMBL/GenBank/DDBJ databases">
        <title>Genome assembly of Pristionchus species.</title>
        <authorList>
            <person name="Yoshida K."/>
            <person name="Sommer R.J."/>
        </authorList>
    </citation>
    <scope>NUCLEOTIDE SEQUENCE</scope>
    <source>
        <strain evidence="1">RS5133</strain>
    </source>
</reference>
<protein>
    <submittedName>
        <fullName evidence="1">Uncharacterized protein</fullName>
    </submittedName>
</protein>
<evidence type="ECO:0000313" key="1">
    <source>
        <dbReference type="EMBL" id="GMT32622.1"/>
    </source>
</evidence>
<dbReference type="EMBL" id="BTSY01000006">
    <property type="protein sequence ID" value="GMT32622.1"/>
    <property type="molecule type" value="Genomic_DNA"/>
</dbReference>
<comment type="caution">
    <text evidence="1">The sequence shown here is derived from an EMBL/GenBank/DDBJ whole genome shotgun (WGS) entry which is preliminary data.</text>
</comment>